<dbReference type="InterPro" id="IPR003593">
    <property type="entry name" value="AAA+_ATPase"/>
</dbReference>
<reference evidence="5 6" key="1">
    <citation type="submission" date="2020-05" db="EMBL/GenBank/DDBJ databases">
        <title>Draft genome sequence of Desulfovibrio sp. strain HN2T.</title>
        <authorList>
            <person name="Ueno A."/>
            <person name="Tamazawa S."/>
            <person name="Tamamura S."/>
            <person name="Murakami T."/>
            <person name="Kiyama T."/>
            <person name="Inomata H."/>
            <person name="Amano Y."/>
            <person name="Miyakawa K."/>
            <person name="Tamaki H."/>
            <person name="Naganuma T."/>
            <person name="Kaneko K."/>
        </authorList>
    </citation>
    <scope>NUCLEOTIDE SEQUENCE [LARGE SCALE GENOMIC DNA]</scope>
    <source>
        <strain evidence="5 6">HN2</strain>
    </source>
</reference>
<dbReference type="GO" id="GO:0005524">
    <property type="term" value="F:ATP binding"/>
    <property type="evidence" value="ECO:0007669"/>
    <property type="project" value="UniProtKB-KW"/>
</dbReference>
<evidence type="ECO:0000256" key="3">
    <source>
        <dbReference type="ARBA" id="ARBA00022840"/>
    </source>
</evidence>
<dbReference type="EMBL" id="BLVO01000013">
    <property type="protein sequence ID" value="GFM33789.1"/>
    <property type="molecule type" value="Genomic_DNA"/>
</dbReference>
<dbReference type="RefSeq" id="WP_174405425.1">
    <property type="nucleotide sequence ID" value="NZ_BLVO01000013.1"/>
</dbReference>
<comment type="caution">
    <text evidence="5">The sequence shown here is derived from an EMBL/GenBank/DDBJ whole genome shotgun (WGS) entry which is preliminary data.</text>
</comment>
<dbReference type="SUPFAM" id="SSF52540">
    <property type="entry name" value="P-loop containing nucleoside triphosphate hydrolases"/>
    <property type="match status" value="1"/>
</dbReference>
<gene>
    <name evidence="5" type="primary">modC</name>
    <name evidence="5" type="ORF">DSM101010T_21540</name>
</gene>
<evidence type="ECO:0000259" key="4">
    <source>
        <dbReference type="PROSITE" id="PS50893"/>
    </source>
</evidence>
<protein>
    <submittedName>
        <fullName evidence="5">Molybdenum ABC transporter ATPase</fullName>
    </submittedName>
</protein>
<name>A0A7J0BJH5_9BACT</name>
<sequence>MQFDIDIEVRLGDCRKSLFCRKEGRVFELKTRLACDVRNLVLAGPSGSGKSITLQAVAGLVQPDSGRIAIGSHVFYDSAQGINVLPQQRRIGYVFQDYALFPHCTVRENVVFGMKRWSKRLSREELKTVDEVLDVFGLGQIANARPAAISGGQRQRTALARALASKPEVLLLDEPFSALDQPLRLRMREELARILNHYSIPMILVTHDIDEACYFADTVAVYAEGGVRDILDAEELAGRGENMAGSVGTVIQSAYNLQ</sequence>
<dbReference type="PANTHER" id="PTHR42781:SF4">
    <property type="entry name" value="SPERMIDINE_PUTRESCINE IMPORT ATP-BINDING PROTEIN POTA"/>
    <property type="match status" value="1"/>
</dbReference>
<keyword evidence="3" id="KW-0067">ATP-binding</keyword>
<dbReference type="Gene3D" id="3.40.50.300">
    <property type="entry name" value="P-loop containing nucleotide triphosphate hydrolases"/>
    <property type="match status" value="1"/>
</dbReference>
<dbReference type="PROSITE" id="PS50893">
    <property type="entry name" value="ABC_TRANSPORTER_2"/>
    <property type="match status" value="1"/>
</dbReference>
<evidence type="ECO:0000313" key="5">
    <source>
        <dbReference type="EMBL" id="GFM33789.1"/>
    </source>
</evidence>
<evidence type="ECO:0000313" key="6">
    <source>
        <dbReference type="Proteomes" id="UP000503840"/>
    </source>
</evidence>
<feature type="domain" description="ABC transporter" evidence="4">
    <location>
        <begin position="9"/>
        <end position="249"/>
    </location>
</feature>
<dbReference type="AlphaFoldDB" id="A0A7J0BJH5"/>
<evidence type="ECO:0000256" key="2">
    <source>
        <dbReference type="ARBA" id="ARBA00022741"/>
    </source>
</evidence>
<dbReference type="Proteomes" id="UP000503840">
    <property type="component" value="Unassembled WGS sequence"/>
</dbReference>
<dbReference type="Pfam" id="PF00005">
    <property type="entry name" value="ABC_tran"/>
    <property type="match status" value="1"/>
</dbReference>
<keyword evidence="2" id="KW-0547">Nucleotide-binding</keyword>
<dbReference type="GO" id="GO:0016887">
    <property type="term" value="F:ATP hydrolysis activity"/>
    <property type="evidence" value="ECO:0007669"/>
    <property type="project" value="InterPro"/>
</dbReference>
<dbReference type="InterPro" id="IPR003439">
    <property type="entry name" value="ABC_transporter-like_ATP-bd"/>
</dbReference>
<evidence type="ECO:0000256" key="1">
    <source>
        <dbReference type="ARBA" id="ARBA00022448"/>
    </source>
</evidence>
<keyword evidence="6" id="KW-1185">Reference proteome</keyword>
<dbReference type="SMART" id="SM00382">
    <property type="entry name" value="AAA"/>
    <property type="match status" value="1"/>
</dbReference>
<dbReference type="InterPro" id="IPR027417">
    <property type="entry name" value="P-loop_NTPase"/>
</dbReference>
<keyword evidence="1" id="KW-0813">Transport</keyword>
<organism evidence="5 6">
    <name type="scientific">Desulfovibrio subterraneus</name>
    <dbReference type="NCBI Taxonomy" id="2718620"/>
    <lineage>
        <taxon>Bacteria</taxon>
        <taxon>Pseudomonadati</taxon>
        <taxon>Thermodesulfobacteriota</taxon>
        <taxon>Desulfovibrionia</taxon>
        <taxon>Desulfovibrionales</taxon>
        <taxon>Desulfovibrionaceae</taxon>
        <taxon>Desulfovibrio</taxon>
    </lineage>
</organism>
<proteinExistence type="predicted"/>
<dbReference type="InterPro" id="IPR050093">
    <property type="entry name" value="ABC_SmlMolc_Importer"/>
</dbReference>
<accession>A0A7J0BJH5</accession>
<dbReference type="PANTHER" id="PTHR42781">
    <property type="entry name" value="SPERMIDINE/PUTRESCINE IMPORT ATP-BINDING PROTEIN POTA"/>
    <property type="match status" value="1"/>
</dbReference>